<dbReference type="InterPro" id="IPR043538">
    <property type="entry name" value="XYLT"/>
</dbReference>
<dbReference type="GO" id="GO:0005789">
    <property type="term" value="C:endoplasmic reticulum membrane"/>
    <property type="evidence" value="ECO:0007669"/>
    <property type="project" value="UniProtKB-SubCell"/>
</dbReference>
<keyword evidence="17" id="KW-0325">Glycoprotein</keyword>
<comment type="similarity">
    <text evidence="5">Belongs to the glycosyltransferase 14 family. XylT subfamily.</text>
</comment>
<keyword evidence="15" id="KW-0472">Membrane</keyword>
<dbReference type="Proteomes" id="UP000887577">
    <property type="component" value="Unplaced"/>
</dbReference>
<dbReference type="GO" id="GO:0050650">
    <property type="term" value="P:chondroitin sulfate proteoglycan biosynthetic process"/>
    <property type="evidence" value="ECO:0007669"/>
    <property type="project" value="TreeGrafter"/>
</dbReference>
<evidence type="ECO:0000256" key="1">
    <source>
        <dbReference type="ARBA" id="ARBA00004323"/>
    </source>
</evidence>
<evidence type="ECO:0000256" key="8">
    <source>
        <dbReference type="ARBA" id="ARBA00022679"/>
    </source>
</evidence>
<evidence type="ECO:0000256" key="14">
    <source>
        <dbReference type="ARBA" id="ARBA00023034"/>
    </source>
</evidence>
<evidence type="ECO:0000256" key="10">
    <source>
        <dbReference type="ARBA" id="ARBA00022723"/>
    </source>
</evidence>
<evidence type="ECO:0000256" key="13">
    <source>
        <dbReference type="ARBA" id="ARBA00022989"/>
    </source>
</evidence>
<comment type="catalytic activity">
    <reaction evidence="19">
        <text>UDP-alpha-D-xylose + L-seryl-[protein] = 3-O-(beta-D-xylosyl)-L-seryl-[protein] + UDP + H(+)</text>
        <dbReference type="Rhea" id="RHEA:50192"/>
        <dbReference type="Rhea" id="RHEA-COMP:9863"/>
        <dbReference type="Rhea" id="RHEA-COMP:12567"/>
        <dbReference type="ChEBI" id="CHEBI:15378"/>
        <dbReference type="ChEBI" id="CHEBI:29999"/>
        <dbReference type="ChEBI" id="CHEBI:57632"/>
        <dbReference type="ChEBI" id="CHEBI:58223"/>
        <dbReference type="ChEBI" id="CHEBI:132085"/>
        <dbReference type="EC" id="2.4.2.26"/>
    </reaction>
</comment>
<evidence type="ECO:0000256" key="18">
    <source>
        <dbReference type="ARBA" id="ARBA00042865"/>
    </source>
</evidence>
<dbReference type="GO" id="GO:0015012">
    <property type="term" value="P:heparan sulfate proteoglycan biosynthetic process"/>
    <property type="evidence" value="ECO:0007669"/>
    <property type="project" value="TreeGrafter"/>
</dbReference>
<dbReference type="PANTHER" id="PTHR46025">
    <property type="entry name" value="XYLOSYLTRANSFERASE OXT"/>
    <property type="match status" value="1"/>
</dbReference>
<evidence type="ECO:0000256" key="6">
    <source>
        <dbReference type="ARBA" id="ARBA00011972"/>
    </source>
</evidence>
<dbReference type="GO" id="GO:0046872">
    <property type="term" value="F:metal ion binding"/>
    <property type="evidence" value="ECO:0007669"/>
    <property type="project" value="UniProtKB-KW"/>
</dbReference>
<dbReference type="AlphaFoldDB" id="A0A914Z454"/>
<evidence type="ECO:0000256" key="16">
    <source>
        <dbReference type="ARBA" id="ARBA00023157"/>
    </source>
</evidence>
<dbReference type="WBParaSite" id="PSU_v2.g6667.t1">
    <property type="protein sequence ID" value="PSU_v2.g6667.t1"/>
    <property type="gene ID" value="PSU_v2.g6667"/>
</dbReference>
<organism evidence="20 21">
    <name type="scientific">Panagrolaimus superbus</name>
    <dbReference type="NCBI Taxonomy" id="310955"/>
    <lineage>
        <taxon>Eukaryota</taxon>
        <taxon>Metazoa</taxon>
        <taxon>Ecdysozoa</taxon>
        <taxon>Nematoda</taxon>
        <taxon>Chromadorea</taxon>
        <taxon>Rhabditida</taxon>
        <taxon>Tylenchina</taxon>
        <taxon>Panagrolaimomorpha</taxon>
        <taxon>Panagrolaimoidea</taxon>
        <taxon>Panagrolaimidae</taxon>
        <taxon>Panagrolaimus</taxon>
    </lineage>
</organism>
<dbReference type="GO" id="GO:0000139">
    <property type="term" value="C:Golgi membrane"/>
    <property type="evidence" value="ECO:0007669"/>
    <property type="project" value="UniProtKB-SubCell"/>
</dbReference>
<evidence type="ECO:0000313" key="20">
    <source>
        <dbReference type="Proteomes" id="UP000887577"/>
    </source>
</evidence>
<reference evidence="21" key="1">
    <citation type="submission" date="2022-11" db="UniProtKB">
        <authorList>
            <consortium name="WormBaseParasite"/>
        </authorList>
    </citation>
    <scope>IDENTIFICATION</scope>
</reference>
<evidence type="ECO:0000256" key="7">
    <source>
        <dbReference type="ARBA" id="ARBA00022676"/>
    </source>
</evidence>
<accession>A0A914Z454</accession>
<keyword evidence="10" id="KW-0479">Metal-binding</keyword>
<dbReference type="Pfam" id="PF02485">
    <property type="entry name" value="Branch"/>
    <property type="match status" value="1"/>
</dbReference>
<evidence type="ECO:0000256" key="12">
    <source>
        <dbReference type="ARBA" id="ARBA00022968"/>
    </source>
</evidence>
<protein>
    <recommendedName>
        <fullName evidence="6">protein xylosyltransferase</fullName>
        <ecNumber evidence="6">2.4.2.26</ecNumber>
    </recommendedName>
    <alternativeName>
        <fullName evidence="18">Peptide O-xylosyltransferase</fullName>
    </alternativeName>
</protein>
<keyword evidence="8" id="KW-0808">Transferase</keyword>
<evidence type="ECO:0000256" key="17">
    <source>
        <dbReference type="ARBA" id="ARBA00023180"/>
    </source>
</evidence>
<keyword evidence="9" id="KW-0812">Transmembrane</keyword>
<keyword evidence="7" id="KW-0328">Glycosyltransferase</keyword>
<dbReference type="PANTHER" id="PTHR46025:SF3">
    <property type="entry name" value="XYLOSYLTRANSFERASE OXT"/>
    <property type="match status" value="1"/>
</dbReference>
<keyword evidence="16" id="KW-1015">Disulfide bond</keyword>
<proteinExistence type="inferred from homology"/>
<evidence type="ECO:0000256" key="19">
    <source>
        <dbReference type="ARBA" id="ARBA00047847"/>
    </source>
</evidence>
<dbReference type="EC" id="2.4.2.26" evidence="6"/>
<evidence type="ECO:0000256" key="5">
    <source>
        <dbReference type="ARBA" id="ARBA00010195"/>
    </source>
</evidence>
<comment type="pathway">
    <text evidence="4">Glycan metabolism; heparan sulfate biosynthesis.</text>
</comment>
<evidence type="ECO:0000256" key="9">
    <source>
        <dbReference type="ARBA" id="ARBA00022692"/>
    </source>
</evidence>
<keyword evidence="12" id="KW-0735">Signal-anchor</keyword>
<evidence type="ECO:0000256" key="11">
    <source>
        <dbReference type="ARBA" id="ARBA00022824"/>
    </source>
</evidence>
<comment type="pathway">
    <text evidence="3">Glycan metabolism; chondroitin sulfate biosynthesis.</text>
</comment>
<evidence type="ECO:0000256" key="2">
    <source>
        <dbReference type="ARBA" id="ARBA00004648"/>
    </source>
</evidence>
<evidence type="ECO:0000313" key="21">
    <source>
        <dbReference type="WBParaSite" id="PSU_v2.g6667.t1"/>
    </source>
</evidence>
<name>A0A914Z454_9BILA</name>
<keyword evidence="20" id="KW-1185">Reference proteome</keyword>
<keyword evidence="14" id="KW-0333">Golgi apparatus</keyword>
<keyword evidence="13" id="KW-1133">Transmembrane helix</keyword>
<evidence type="ECO:0000256" key="3">
    <source>
        <dbReference type="ARBA" id="ARBA00004840"/>
    </source>
</evidence>
<comment type="subcellular location">
    <subcellularLocation>
        <location evidence="2">Endoplasmic reticulum membrane</location>
        <topology evidence="2">Single-pass type II membrane protein</topology>
    </subcellularLocation>
    <subcellularLocation>
        <location evidence="1">Golgi apparatus membrane</location>
        <topology evidence="1">Single-pass type II membrane protein</topology>
    </subcellularLocation>
</comment>
<evidence type="ECO:0000256" key="4">
    <source>
        <dbReference type="ARBA" id="ARBA00005093"/>
    </source>
</evidence>
<keyword evidence="11" id="KW-0256">Endoplasmic reticulum</keyword>
<sequence length="548" mass="63848">MFQEMKKLEGDLKKRGILNFKVLDERFSTIWGGTELLTMFLSVINNSFVDSFFKDWDYILNLSESDMPLMSLDELEHNLGLHNGKSFLASHGYNTADFIRKQGFLYAFHQCENRMWRIKSRENFYKNMRIDGGSDWVIVHRSLAEMSISNSTITRQLINYFSTILLPLEGFFHTLALNSKFCNSVLYKNLRLTNWRRKQGCRCATLKPVVDWCGCSPLAFRGSNETRFEMDIVHAKTYFFARKFDSFVDVQPIHSAENQALRFQPELLQKIKSSSVLNSTWIKAYDSVIDYDHPNRHIYEGITKVLFENWINGQTFEKCHFQKLLEIWAFKTAPESSAHPILTVESSCGTKFQILIERFNRSKINPDPKMEDYEIIDADFGAGLDLKEEIFRDVFPVFDVNSKVGILLHWKQNQSYFETNYTSPFINIQWWNTLGRLVKHEIVKPYNSIFGGQYAELDLSNLQLSNNIVPGLWSASLPAKDSDIPVFEIQFPIFPSDRDSQLFQKLVKAFYAPKDVCSMQRITPPRIRQCKTQLWSSTYPDVKSELFI</sequence>
<dbReference type="InterPro" id="IPR003406">
    <property type="entry name" value="Glyco_trans_14"/>
</dbReference>
<evidence type="ECO:0000256" key="15">
    <source>
        <dbReference type="ARBA" id="ARBA00023136"/>
    </source>
</evidence>
<dbReference type="GO" id="GO:0030158">
    <property type="term" value="F:protein xylosyltransferase activity"/>
    <property type="evidence" value="ECO:0007669"/>
    <property type="project" value="UniProtKB-EC"/>
</dbReference>